<proteinExistence type="predicted"/>
<gene>
    <name evidence="1" type="ORF">ICHIAU1_13380</name>
</gene>
<dbReference type="Pfam" id="PF04214">
    <property type="entry name" value="DUF411"/>
    <property type="match status" value="1"/>
</dbReference>
<dbReference type="Proteomes" id="UP000463961">
    <property type="component" value="Chromosome"/>
</dbReference>
<dbReference type="RefSeq" id="WP_202930659.1">
    <property type="nucleotide sequence ID" value="NZ_AP019011.1"/>
</dbReference>
<evidence type="ECO:0000313" key="2">
    <source>
        <dbReference type="Proteomes" id="UP000463961"/>
    </source>
</evidence>
<dbReference type="InterPro" id="IPR036249">
    <property type="entry name" value="Thioredoxin-like_sf"/>
</dbReference>
<accession>A0A679I3J0</accession>
<keyword evidence="2" id="KW-1185">Reference proteome</keyword>
<protein>
    <submittedName>
        <fullName evidence="1">Periplasmic protein</fullName>
    </submittedName>
</protein>
<sequence length="145" mass="15921">MKTSKLTALVFFGLISISAYSETLPVVDVYETASCPCCKDWDAHMRKNGFNVQVHIVDDPSKFREKLGMPHRYGSCHTAKIGKYTIEGHVPADDIKQLLKENPTAVGLSVPGMVQGSPGMEGPNPMPYDSLLVLSNGKSQIFKKH</sequence>
<organism evidence="1 2">
    <name type="scientific">Fluviibacter phosphoraccumulans</name>
    <dbReference type="NCBI Taxonomy" id="1751046"/>
    <lineage>
        <taxon>Bacteria</taxon>
        <taxon>Pseudomonadati</taxon>
        <taxon>Pseudomonadota</taxon>
        <taxon>Betaproteobacteria</taxon>
        <taxon>Rhodocyclales</taxon>
        <taxon>Fluviibacteraceae</taxon>
        <taxon>Fluviibacter</taxon>
    </lineage>
</organism>
<dbReference type="AlphaFoldDB" id="A0A679I3J0"/>
<reference evidence="2" key="1">
    <citation type="submission" date="2020-01" db="EMBL/GenBank/DDBJ databases">
        <title>Phosphoaccumulans saitamaens gen. nov., sp. nov., a polyphosphate accumulating bacterium isolated from surface river water.</title>
        <authorList>
            <person name="Watanabe K."/>
            <person name="Suda W."/>
        </authorList>
    </citation>
    <scope>NUCLEOTIDE SEQUENCE [LARGE SCALE GENOMIC DNA]</scope>
    <source>
        <strain evidence="2">ICHIAU1</strain>
    </source>
</reference>
<evidence type="ECO:0000313" key="1">
    <source>
        <dbReference type="EMBL" id="BBU69055.1"/>
    </source>
</evidence>
<dbReference type="EMBL" id="AP022345">
    <property type="protein sequence ID" value="BBU69055.1"/>
    <property type="molecule type" value="Genomic_DNA"/>
</dbReference>
<dbReference type="InterPro" id="IPR007332">
    <property type="entry name" value="DUF411"/>
</dbReference>
<dbReference type="SUPFAM" id="SSF52833">
    <property type="entry name" value="Thioredoxin-like"/>
    <property type="match status" value="1"/>
</dbReference>
<name>A0A679I3J0_9RHOO</name>